<accession>A0AAD6XFC5</accession>
<dbReference type="Proteomes" id="UP001218188">
    <property type="component" value="Unassembled WGS sequence"/>
</dbReference>
<evidence type="ECO:0000313" key="4">
    <source>
        <dbReference type="Proteomes" id="UP001218188"/>
    </source>
</evidence>
<gene>
    <name evidence="3" type="ORF">C8F04DRAFT_1387784</name>
</gene>
<protein>
    <recommendedName>
        <fullName evidence="2">SBP-type domain-containing protein</fullName>
    </recommendedName>
</protein>
<dbReference type="InterPro" id="IPR004333">
    <property type="entry name" value="SBP_dom"/>
</dbReference>
<name>A0AAD6XFC5_9AGAR</name>
<evidence type="ECO:0000256" key="1">
    <source>
        <dbReference type="SAM" id="MobiDB-lite"/>
    </source>
</evidence>
<evidence type="ECO:0000259" key="2">
    <source>
        <dbReference type="PROSITE" id="PS51141"/>
    </source>
</evidence>
<keyword evidence="4" id="KW-1185">Reference proteome</keyword>
<dbReference type="AlphaFoldDB" id="A0AAD6XFC5"/>
<comment type="caution">
    <text evidence="3">The sequence shown here is derived from an EMBL/GenBank/DDBJ whole genome shotgun (WGS) entry which is preliminary data.</text>
</comment>
<feature type="domain" description="SBP-type" evidence="2">
    <location>
        <begin position="1"/>
        <end position="52"/>
    </location>
</feature>
<dbReference type="GO" id="GO:0003677">
    <property type="term" value="F:DNA binding"/>
    <property type="evidence" value="ECO:0007669"/>
    <property type="project" value="InterPro"/>
</dbReference>
<dbReference type="EMBL" id="JARJCM010000003">
    <property type="protein sequence ID" value="KAJ7046160.1"/>
    <property type="molecule type" value="Genomic_DNA"/>
</dbReference>
<reference evidence="3" key="1">
    <citation type="submission" date="2023-03" db="EMBL/GenBank/DDBJ databases">
        <title>Massive genome expansion in bonnet fungi (Mycena s.s.) driven by repeated elements and novel gene families across ecological guilds.</title>
        <authorList>
            <consortium name="Lawrence Berkeley National Laboratory"/>
            <person name="Harder C.B."/>
            <person name="Miyauchi S."/>
            <person name="Viragh M."/>
            <person name="Kuo A."/>
            <person name="Thoen E."/>
            <person name="Andreopoulos B."/>
            <person name="Lu D."/>
            <person name="Skrede I."/>
            <person name="Drula E."/>
            <person name="Henrissat B."/>
            <person name="Morin E."/>
            <person name="Kohler A."/>
            <person name="Barry K."/>
            <person name="LaButti K."/>
            <person name="Morin E."/>
            <person name="Salamov A."/>
            <person name="Lipzen A."/>
            <person name="Mereny Z."/>
            <person name="Hegedus B."/>
            <person name="Baldrian P."/>
            <person name="Stursova M."/>
            <person name="Weitz H."/>
            <person name="Taylor A."/>
            <person name="Grigoriev I.V."/>
            <person name="Nagy L.G."/>
            <person name="Martin F."/>
            <person name="Kauserud H."/>
        </authorList>
    </citation>
    <scope>NUCLEOTIDE SEQUENCE</scope>
    <source>
        <strain evidence="3">CBHHK200</strain>
    </source>
</reference>
<dbReference type="PROSITE" id="PS51141">
    <property type="entry name" value="ZF_SBP"/>
    <property type="match status" value="1"/>
</dbReference>
<evidence type="ECO:0000313" key="3">
    <source>
        <dbReference type="EMBL" id="KAJ7046160.1"/>
    </source>
</evidence>
<organism evidence="3 4">
    <name type="scientific">Mycena alexandri</name>
    <dbReference type="NCBI Taxonomy" id="1745969"/>
    <lineage>
        <taxon>Eukaryota</taxon>
        <taxon>Fungi</taxon>
        <taxon>Dikarya</taxon>
        <taxon>Basidiomycota</taxon>
        <taxon>Agaricomycotina</taxon>
        <taxon>Agaricomycetes</taxon>
        <taxon>Agaricomycetidae</taxon>
        <taxon>Agaricales</taxon>
        <taxon>Marasmiineae</taxon>
        <taxon>Mycenaceae</taxon>
        <taxon>Mycena</taxon>
    </lineage>
</organism>
<proteinExistence type="predicted"/>
<sequence>MLHNYASTVAPADTGRRYCRKCSQVLAITERFKACEGCRARERDYARGRRNAQRASVQTELSRAFTSRPQVALDNYSSASASSWTAPSWPVGYSFTPSPADPSSTSVASRYTSPSPPVADTAPAAMPPSRTLNAHARATHYTFTASAATSAPADGASASLDAPPAYAAAPTARPSGSFLERLLTDIALATGWLATLQSIGMTEANLRVMADWEEQRRDALIAKVVPAMSIMDRALLGEAISRL</sequence>
<feature type="region of interest" description="Disordered" evidence="1">
    <location>
        <begin position="103"/>
        <end position="126"/>
    </location>
</feature>
<feature type="compositionally biased region" description="Polar residues" evidence="1">
    <location>
        <begin position="103"/>
        <end position="113"/>
    </location>
</feature>